<keyword evidence="2" id="KW-0812">Transmembrane</keyword>
<sequence>PEQGPGPGPETPGSEGPGPGPESAGGGGGDGLRAVPRQGGAPRAPVAHGYETAGTPGVQGASERAARRGAIAAYRAGAQRAAAETRDGARNGGAEHGARGPADGSGSGADWWASPPSGSGDHASGAALDDDVRWLRSDEDEVLPDALEGPAPREAGHGPGGEPYGDPAPGPYGPASPGPYGPDPYGPSGTGGAGPTALPGARQGDSRSVRAIWQGPGEPGERNGHFPPSSRPHPEPVPEPEGEDGERPWGAVPDDAGRYRGPATALAAERARNARMTVVGPVTERWAPEQAGPVYENWRLAPPVGPAADLWALGALLFRSVQGHAPYPEDSAAELVQMVCAEPPAFAEDCGPLRPVVESLMRQDPTERPDFEELRGWLRSLIRSAPEPEVGRRTVTAPPSLEPGAPTDPRRLPIVRRRGELVRWRHRSARAKPKTRGSRAEKRPTESGHGHGHGHGKRHRHSREKQPRSARRLGRLIVGLVLLGLAAAVAYAVWFMPKQDAGDGTRKGSVVVPDDGPGNPPADGADGDKGDDKGDGKGEGDGKQGERNASGRSDGADPARVPKGYKLSRDPAGFQIAVPRAWDRRSTNSRGQVLYNGGDVTMVIVKGRDSAAKYGRDPKAYQDKEPELAAYRASDWTSVSGLRRIEVGDTPMAEGAFTWKDGSGREQYARNRAVLLDGRYHVLLVRGTPGEKRAIDRHFESVADTYRVT</sequence>
<dbReference type="Proteomes" id="UP000477722">
    <property type="component" value="Unassembled WGS sequence"/>
</dbReference>
<keyword evidence="2" id="KW-1133">Transmembrane helix</keyword>
<reference evidence="3 4" key="1">
    <citation type="submission" date="2020-02" db="EMBL/GenBank/DDBJ databases">
        <title>Whole-genome analyses of novel actinobacteria.</title>
        <authorList>
            <person name="Sahin N."/>
            <person name="Tatar D."/>
        </authorList>
    </citation>
    <scope>NUCLEOTIDE SEQUENCE [LARGE SCALE GENOMIC DNA]</scope>
    <source>
        <strain evidence="3 4">SB3404</strain>
    </source>
</reference>
<feature type="compositionally biased region" description="Basic residues" evidence="1">
    <location>
        <begin position="450"/>
        <end position="469"/>
    </location>
</feature>
<proteinExistence type="predicted"/>
<dbReference type="AlphaFoldDB" id="A0A6G4X948"/>
<evidence type="ECO:0000313" key="3">
    <source>
        <dbReference type="EMBL" id="NGO73367.1"/>
    </source>
</evidence>
<keyword evidence="4" id="KW-1185">Reference proteome</keyword>
<feature type="region of interest" description="Disordered" evidence="1">
    <location>
        <begin position="1"/>
        <end position="259"/>
    </location>
</feature>
<dbReference type="InterPro" id="IPR011009">
    <property type="entry name" value="Kinase-like_dom_sf"/>
</dbReference>
<feature type="compositionally biased region" description="Low complexity" evidence="1">
    <location>
        <begin position="60"/>
        <end position="82"/>
    </location>
</feature>
<dbReference type="SUPFAM" id="SSF56112">
    <property type="entry name" value="Protein kinase-like (PK-like)"/>
    <property type="match status" value="1"/>
</dbReference>
<dbReference type="EMBL" id="JAAKZZ010000706">
    <property type="protein sequence ID" value="NGO73367.1"/>
    <property type="molecule type" value="Genomic_DNA"/>
</dbReference>
<keyword evidence="2" id="KW-0472">Membrane</keyword>
<feature type="compositionally biased region" description="Basic and acidic residues" evidence="1">
    <location>
        <begin position="526"/>
        <end position="546"/>
    </location>
</feature>
<organism evidence="3 4">
    <name type="scientific">Streptomyces boncukensis</name>
    <dbReference type="NCBI Taxonomy" id="2711219"/>
    <lineage>
        <taxon>Bacteria</taxon>
        <taxon>Bacillati</taxon>
        <taxon>Actinomycetota</taxon>
        <taxon>Actinomycetes</taxon>
        <taxon>Kitasatosporales</taxon>
        <taxon>Streptomycetaceae</taxon>
        <taxon>Streptomyces</taxon>
    </lineage>
</organism>
<evidence type="ECO:0000256" key="2">
    <source>
        <dbReference type="SAM" id="Phobius"/>
    </source>
</evidence>
<feature type="compositionally biased region" description="Basic residues" evidence="1">
    <location>
        <begin position="424"/>
        <end position="437"/>
    </location>
</feature>
<dbReference type="Gene3D" id="1.10.510.10">
    <property type="entry name" value="Transferase(Phosphotransferase) domain 1"/>
    <property type="match status" value="1"/>
</dbReference>
<feature type="compositionally biased region" description="Low complexity" evidence="1">
    <location>
        <begin position="513"/>
        <end position="524"/>
    </location>
</feature>
<feature type="region of interest" description="Disordered" evidence="1">
    <location>
        <begin position="387"/>
        <end position="469"/>
    </location>
</feature>
<evidence type="ECO:0000313" key="4">
    <source>
        <dbReference type="Proteomes" id="UP000477722"/>
    </source>
</evidence>
<comment type="caution">
    <text evidence="3">The sequence shown here is derived from an EMBL/GenBank/DDBJ whole genome shotgun (WGS) entry which is preliminary data.</text>
</comment>
<feature type="transmembrane region" description="Helical" evidence="2">
    <location>
        <begin position="473"/>
        <end position="496"/>
    </location>
</feature>
<name>A0A6G4X948_9ACTN</name>
<feature type="compositionally biased region" description="Pro residues" evidence="1">
    <location>
        <begin position="1"/>
        <end position="10"/>
    </location>
</feature>
<evidence type="ECO:0000256" key="1">
    <source>
        <dbReference type="SAM" id="MobiDB-lite"/>
    </source>
</evidence>
<feature type="compositionally biased region" description="Basic and acidic residues" evidence="1">
    <location>
        <begin position="438"/>
        <end position="449"/>
    </location>
</feature>
<feature type="compositionally biased region" description="Pro residues" evidence="1">
    <location>
        <begin position="166"/>
        <end position="185"/>
    </location>
</feature>
<evidence type="ECO:0008006" key="5">
    <source>
        <dbReference type="Google" id="ProtNLM"/>
    </source>
</evidence>
<gene>
    <name evidence="3" type="ORF">G5C65_34560</name>
</gene>
<accession>A0A6G4X948</accession>
<protein>
    <recommendedName>
        <fullName evidence="5">Serine/threonine protein kinase</fullName>
    </recommendedName>
</protein>
<feature type="region of interest" description="Disordered" evidence="1">
    <location>
        <begin position="499"/>
        <end position="568"/>
    </location>
</feature>
<feature type="non-terminal residue" evidence="3">
    <location>
        <position position="1"/>
    </location>
</feature>